<dbReference type="InterPro" id="IPR002881">
    <property type="entry name" value="DUF58"/>
</dbReference>
<accession>A0ABM7VJJ1</accession>
<dbReference type="PANTHER" id="PTHR33608">
    <property type="entry name" value="BLL2464 PROTEIN"/>
    <property type="match status" value="1"/>
</dbReference>
<dbReference type="SUPFAM" id="SSF53300">
    <property type="entry name" value="vWA-like"/>
    <property type="match status" value="1"/>
</dbReference>
<dbReference type="RefSeq" id="WP_338398761.1">
    <property type="nucleotide sequence ID" value="NZ_AP025294.1"/>
</dbReference>
<dbReference type="EMBL" id="AP025294">
    <property type="protein sequence ID" value="BDD01164.1"/>
    <property type="molecule type" value="Genomic_DNA"/>
</dbReference>
<keyword evidence="3" id="KW-1185">Reference proteome</keyword>
<dbReference type="PANTHER" id="PTHR33608:SF12">
    <property type="entry name" value="DUF58 DOMAIN-CONTAINING PROTEIN"/>
    <property type="match status" value="1"/>
</dbReference>
<reference evidence="2 3" key="1">
    <citation type="submission" date="2021-12" db="EMBL/GenBank/DDBJ databases">
        <title>Genome sequencing of bacteria with rrn-lacking chromosome and rrn-plasmid.</title>
        <authorList>
            <person name="Anda M."/>
            <person name="Iwasaki W."/>
        </authorList>
    </citation>
    <scope>NUCLEOTIDE SEQUENCE [LARGE SCALE GENOMIC DNA]</scope>
    <source>
        <strain evidence="2 3">NBRC 101262</strain>
        <plasmid evidence="2 3">pPP2</plasmid>
    </source>
</reference>
<dbReference type="Pfam" id="PF01882">
    <property type="entry name" value="DUF58"/>
    <property type="match status" value="1"/>
</dbReference>
<protein>
    <recommendedName>
        <fullName evidence="1">DUF58 domain-containing protein</fullName>
    </recommendedName>
</protein>
<keyword evidence="2" id="KW-0614">Plasmid</keyword>
<dbReference type="Proteomes" id="UP001354989">
    <property type="component" value="Plasmid pPP2"/>
</dbReference>
<evidence type="ECO:0000313" key="2">
    <source>
        <dbReference type="EMBL" id="BDD01164.1"/>
    </source>
</evidence>
<evidence type="ECO:0000313" key="3">
    <source>
        <dbReference type="Proteomes" id="UP001354989"/>
    </source>
</evidence>
<evidence type="ECO:0000259" key="1">
    <source>
        <dbReference type="Pfam" id="PF01882"/>
    </source>
</evidence>
<sequence>MSTTREDYPKDVFTSVREMYLMEALAKSFSFNNQKHKVNSLFGGKHTSRSRGRGLDFEEVRKYVKGDDIRNIDWKVTARTQRTHTREFTEEKEKPCLLVVDQSSAMFFGSEKRTKAVVAAELAALSAFRVAQEGDSVGGVIFGDQGIDFIAPRRGKKNVLRLLKSIEKRNHELKFADGSRYETLLSETFARIKNVVTHDFLVVVISDFHRYNPNVLKVIAQLSQHNDLMVAKVMDPLERDIPNTNFVVSDGVNQLTVKGSKSAFQHAFTNGYDEGVLNFKAQLRKFKIPLLTFNTVDTIQAQIQDQVIKK</sequence>
<dbReference type="InterPro" id="IPR036465">
    <property type="entry name" value="vWFA_dom_sf"/>
</dbReference>
<feature type="domain" description="DUF58" evidence="1">
    <location>
        <begin position="59"/>
        <end position="251"/>
    </location>
</feature>
<name>A0ABM7VJJ1_9BACT</name>
<geneLocation type="plasmid" evidence="2 3">
    <name>pPP2</name>
</geneLocation>
<proteinExistence type="predicted"/>
<organism evidence="2 3">
    <name type="scientific">Persicobacter psychrovividus</name>
    <dbReference type="NCBI Taxonomy" id="387638"/>
    <lineage>
        <taxon>Bacteria</taxon>
        <taxon>Pseudomonadati</taxon>
        <taxon>Bacteroidota</taxon>
        <taxon>Cytophagia</taxon>
        <taxon>Cytophagales</taxon>
        <taxon>Persicobacteraceae</taxon>
        <taxon>Persicobacter</taxon>
    </lineage>
</organism>
<gene>
    <name evidence="2" type="ORF">PEPS_34440</name>
</gene>